<feature type="domain" description="Xylose isomerase-like TIM barrel" evidence="1">
    <location>
        <begin position="59"/>
        <end position="279"/>
    </location>
</feature>
<dbReference type="Pfam" id="PF01261">
    <property type="entry name" value="AP_endonuc_2"/>
    <property type="match status" value="1"/>
</dbReference>
<dbReference type="Proteomes" id="UP000291981">
    <property type="component" value="Unassembled WGS sequence"/>
</dbReference>
<sequence>MINKRRKFIKHLGAATALTPLAPFPLYLFGQQKIHRPLNVHLFSKHLHFLNVKEAAQISAELGFDGLDLTVRPKGHVLPENVETDLPKAVEDIKAVGAVCELITTAIGDVANDHDIKTIKMAAKLGIKFYRSNWFEYLDGKSMQKSMAFFQQRIKELGEVNKQYNIIGCYQNHAGTKIGASFWEVEQLLKAADLDYFGTQYDIRHAMVDSGLSWRNGLRLLHRSIKTIVLKDFKWGKVDGQWKVVNVPIGEGMVDFNGYFKLLKGYGLNPPTSLHLEYPLGGAEKGRNKITVDKKVVFDAIKKDLNAIQKFWEEA</sequence>
<name>A0A4Q8QGN7_9FLAO</name>
<dbReference type="GO" id="GO:0016853">
    <property type="term" value="F:isomerase activity"/>
    <property type="evidence" value="ECO:0007669"/>
    <property type="project" value="UniProtKB-KW"/>
</dbReference>
<protein>
    <submittedName>
        <fullName evidence="2">Sugar phosphate isomerase/epimerase</fullName>
    </submittedName>
</protein>
<dbReference type="AlphaFoldDB" id="A0A4Q8QGN7"/>
<proteinExistence type="predicted"/>
<keyword evidence="3" id="KW-1185">Reference proteome</keyword>
<dbReference type="OrthoDB" id="2561798at2"/>
<dbReference type="SUPFAM" id="SSF51658">
    <property type="entry name" value="Xylose isomerase-like"/>
    <property type="match status" value="1"/>
</dbReference>
<dbReference type="PANTHER" id="PTHR12110">
    <property type="entry name" value="HYDROXYPYRUVATE ISOMERASE"/>
    <property type="match status" value="1"/>
</dbReference>
<dbReference type="InterPro" id="IPR050312">
    <property type="entry name" value="IolE/XylAMocC-like"/>
</dbReference>
<evidence type="ECO:0000313" key="3">
    <source>
        <dbReference type="Proteomes" id="UP000291981"/>
    </source>
</evidence>
<reference evidence="2 3" key="1">
    <citation type="submission" date="2019-02" db="EMBL/GenBank/DDBJ databases">
        <title>Draft genome sequence of Muricauda sp. 176CP4-71.</title>
        <authorList>
            <person name="Park J.-S."/>
        </authorList>
    </citation>
    <scope>NUCLEOTIDE SEQUENCE [LARGE SCALE GENOMIC DNA]</scope>
    <source>
        <strain evidence="2 3">176CP4-71</strain>
    </source>
</reference>
<keyword evidence="2" id="KW-0413">Isomerase</keyword>
<dbReference type="InterPro" id="IPR013022">
    <property type="entry name" value="Xyl_isomerase-like_TIM-brl"/>
</dbReference>
<accession>A0A4Q8QGN7</accession>
<dbReference type="EMBL" id="SGIU01000001">
    <property type="protein sequence ID" value="TAI48398.1"/>
    <property type="molecule type" value="Genomic_DNA"/>
</dbReference>
<dbReference type="PANTHER" id="PTHR12110:SF41">
    <property type="entry name" value="INOSOSE DEHYDRATASE"/>
    <property type="match status" value="1"/>
</dbReference>
<gene>
    <name evidence="2" type="ORF">EW142_00915</name>
</gene>
<dbReference type="RefSeq" id="WP_130608343.1">
    <property type="nucleotide sequence ID" value="NZ_SGIU01000001.1"/>
</dbReference>
<dbReference type="Gene3D" id="3.20.20.150">
    <property type="entry name" value="Divalent-metal-dependent TIM barrel enzymes"/>
    <property type="match status" value="1"/>
</dbReference>
<evidence type="ECO:0000313" key="2">
    <source>
        <dbReference type="EMBL" id="TAI48398.1"/>
    </source>
</evidence>
<comment type="caution">
    <text evidence="2">The sequence shown here is derived from an EMBL/GenBank/DDBJ whole genome shotgun (WGS) entry which is preliminary data.</text>
</comment>
<organism evidence="2 3">
    <name type="scientific">Flagellimonas allohymeniacidonis</name>
    <dbReference type="NCBI Taxonomy" id="2517819"/>
    <lineage>
        <taxon>Bacteria</taxon>
        <taxon>Pseudomonadati</taxon>
        <taxon>Bacteroidota</taxon>
        <taxon>Flavobacteriia</taxon>
        <taxon>Flavobacteriales</taxon>
        <taxon>Flavobacteriaceae</taxon>
        <taxon>Flagellimonas</taxon>
    </lineage>
</organism>
<evidence type="ECO:0000259" key="1">
    <source>
        <dbReference type="Pfam" id="PF01261"/>
    </source>
</evidence>
<dbReference type="InterPro" id="IPR036237">
    <property type="entry name" value="Xyl_isomerase-like_sf"/>
</dbReference>